<evidence type="ECO:0000313" key="18">
    <source>
        <dbReference type="Proteomes" id="UP000327493"/>
    </source>
</evidence>
<dbReference type="Gene3D" id="3.90.640.10">
    <property type="entry name" value="Actin, Chain A, domain 4"/>
    <property type="match status" value="1"/>
</dbReference>
<evidence type="ECO:0000256" key="12">
    <source>
        <dbReference type="ARBA" id="ARBA00031419"/>
    </source>
</evidence>
<dbReference type="GO" id="GO:0006355">
    <property type="term" value="P:regulation of DNA-templated transcription"/>
    <property type="evidence" value="ECO:0007669"/>
    <property type="project" value="InterPro"/>
</dbReference>
<dbReference type="InterPro" id="IPR013126">
    <property type="entry name" value="Hsp_70_fam"/>
</dbReference>
<dbReference type="InterPro" id="IPR046341">
    <property type="entry name" value="SET_dom_sf"/>
</dbReference>
<evidence type="ECO:0000256" key="13">
    <source>
        <dbReference type="ARBA" id="ARBA00050527"/>
    </source>
</evidence>
<dbReference type="InterPro" id="IPR029047">
    <property type="entry name" value="HSP70_peptide-bd_sf"/>
</dbReference>
<dbReference type="HAMAP" id="MF_00332">
    <property type="entry name" value="DnaK"/>
    <property type="match status" value="1"/>
</dbReference>
<dbReference type="FunFam" id="3.90.640.10:FF:000003">
    <property type="entry name" value="Molecular chaperone DnaK"/>
    <property type="match status" value="1"/>
</dbReference>
<feature type="region of interest" description="Disordered" evidence="14">
    <location>
        <begin position="279"/>
        <end position="302"/>
    </location>
</feature>
<comment type="similarity">
    <text evidence="2">Belongs to the heat shock protein 70 family.</text>
</comment>
<dbReference type="InterPro" id="IPR012725">
    <property type="entry name" value="Chaperone_DnaK"/>
</dbReference>
<dbReference type="GO" id="GO:0005694">
    <property type="term" value="C:chromosome"/>
    <property type="evidence" value="ECO:0007669"/>
    <property type="project" value="InterPro"/>
</dbReference>
<keyword evidence="8" id="KW-0067">ATP-binding</keyword>
<dbReference type="PROSITE" id="PS50280">
    <property type="entry name" value="SET"/>
    <property type="match status" value="1"/>
</dbReference>
<dbReference type="FunFam" id="3.30.420.40:FF:000020">
    <property type="entry name" value="Chaperone protein HscA homolog"/>
    <property type="match status" value="1"/>
</dbReference>
<dbReference type="CDD" id="cd11733">
    <property type="entry name" value="ASKHA_NBD_HSP70_HSPA9"/>
    <property type="match status" value="1"/>
</dbReference>
<feature type="compositionally biased region" description="Acidic residues" evidence="14">
    <location>
        <begin position="27"/>
        <end position="42"/>
    </location>
</feature>
<proteinExistence type="inferred from homology"/>
<reference evidence="17 18" key="1">
    <citation type="submission" date="2019-08" db="EMBL/GenBank/DDBJ databases">
        <title>A chromosome-level genome assembly, high-density linkage maps, and genome scans reveal the genomic architecture of hybrid incompatibilities underlying speciation via character displacement in darters (Percidae: Etheostominae).</title>
        <authorList>
            <person name="Moran R.L."/>
            <person name="Catchen J.M."/>
            <person name="Fuller R.C."/>
        </authorList>
    </citation>
    <scope>NUCLEOTIDE SEQUENCE [LARGE SCALE GENOMIC DNA]</scope>
    <source>
        <strain evidence="17">EspeVRDwgs_2016</strain>
        <tissue evidence="17">Muscle</tissue>
    </source>
</reference>
<keyword evidence="18" id="KW-1185">Reference proteome</keyword>
<dbReference type="GO" id="GO:0005759">
    <property type="term" value="C:mitochondrial matrix"/>
    <property type="evidence" value="ECO:0007669"/>
    <property type="project" value="UniProtKB-ARBA"/>
</dbReference>
<dbReference type="InterPro" id="IPR044436">
    <property type="entry name" value="SETD7_SET"/>
</dbReference>
<keyword evidence="6 15" id="KW-0812">Transmembrane</keyword>
<dbReference type="PRINTS" id="PR00301">
    <property type="entry name" value="HEATSHOCK70"/>
</dbReference>
<dbReference type="FunFam" id="3.30.30.30:FF:000003">
    <property type="entry name" value="Heat shock protein 9"/>
    <property type="match status" value="1"/>
</dbReference>
<dbReference type="Proteomes" id="UP000327493">
    <property type="component" value="Chromosome 10"/>
</dbReference>
<evidence type="ECO:0000256" key="15">
    <source>
        <dbReference type="SAM" id="Phobius"/>
    </source>
</evidence>
<dbReference type="SUPFAM" id="SSF82185">
    <property type="entry name" value="Histone H3 K4-specific methyltransferase SET7/9 N-terminal domain"/>
    <property type="match status" value="1"/>
</dbReference>
<feature type="transmembrane region" description="Helical" evidence="15">
    <location>
        <begin position="318"/>
        <end position="342"/>
    </location>
</feature>
<dbReference type="InterPro" id="IPR017155">
    <property type="entry name" value="Hist-Lys_N-MeTrfase_SETD7"/>
</dbReference>
<dbReference type="GO" id="GO:0051082">
    <property type="term" value="F:unfolded protein binding"/>
    <property type="evidence" value="ECO:0007669"/>
    <property type="project" value="InterPro"/>
</dbReference>
<gene>
    <name evidence="17" type="ORF">FQN60_010481</name>
</gene>
<evidence type="ECO:0000256" key="11">
    <source>
        <dbReference type="ARBA" id="ARBA00030055"/>
    </source>
</evidence>
<dbReference type="PROSITE" id="PS51577">
    <property type="entry name" value="SAM_MT43_SET7"/>
    <property type="match status" value="1"/>
</dbReference>
<dbReference type="FunFam" id="2.170.270.10:FF:000024">
    <property type="entry name" value="Histone-lysine N-methyltransferase SETD7"/>
    <property type="match status" value="1"/>
</dbReference>
<accession>A0A5J5D926</accession>
<keyword evidence="5" id="KW-0808">Transferase</keyword>
<dbReference type="InterPro" id="IPR007237">
    <property type="entry name" value="CD20-like"/>
</dbReference>
<dbReference type="Gene3D" id="2.60.34.10">
    <property type="entry name" value="Substrate Binding Domain Of DNAk, Chain A, domain 1"/>
    <property type="match status" value="1"/>
</dbReference>
<evidence type="ECO:0000256" key="3">
    <source>
        <dbReference type="ARBA" id="ARBA00012554"/>
    </source>
</evidence>
<feature type="domain" description="SET" evidence="16">
    <location>
        <begin position="130"/>
        <end position="252"/>
    </location>
</feature>
<dbReference type="NCBIfam" id="TIGR02350">
    <property type="entry name" value="prok_dnaK"/>
    <property type="match status" value="1"/>
</dbReference>
<dbReference type="InterPro" id="IPR029048">
    <property type="entry name" value="HSP70_C_sf"/>
</dbReference>
<dbReference type="CDD" id="cd10530">
    <property type="entry name" value="SET_SETD7"/>
    <property type="match status" value="1"/>
</dbReference>
<evidence type="ECO:0000313" key="17">
    <source>
        <dbReference type="EMBL" id="KAA8589136.1"/>
    </source>
</evidence>
<keyword evidence="7" id="KW-0547">Nucleotide-binding</keyword>
<evidence type="ECO:0000256" key="6">
    <source>
        <dbReference type="ARBA" id="ARBA00022692"/>
    </source>
</evidence>
<dbReference type="Gene3D" id="2.170.270.10">
    <property type="entry name" value="SET domain"/>
    <property type="match status" value="1"/>
</dbReference>
<dbReference type="EMBL" id="VOFY01000010">
    <property type="protein sequence ID" value="KAA8589136.1"/>
    <property type="molecule type" value="Genomic_DNA"/>
</dbReference>
<dbReference type="NCBIfam" id="NF001413">
    <property type="entry name" value="PRK00290.1"/>
    <property type="match status" value="1"/>
</dbReference>
<dbReference type="Gene3D" id="3.30.420.40">
    <property type="match status" value="2"/>
</dbReference>
<dbReference type="GO" id="GO:0140662">
    <property type="term" value="F:ATP-dependent protein folding chaperone"/>
    <property type="evidence" value="ECO:0007669"/>
    <property type="project" value="InterPro"/>
</dbReference>
<dbReference type="GO" id="GO:0140945">
    <property type="term" value="F:histone H3K4 monomethyltransferase activity"/>
    <property type="evidence" value="ECO:0007669"/>
    <property type="project" value="InterPro"/>
</dbReference>
<feature type="region of interest" description="Disordered" evidence="14">
    <location>
        <begin position="1"/>
        <end position="46"/>
    </location>
</feature>
<sequence>MTAAGRELQKRKQSELCPPAGSSSDSMDSDDGSVEEVVEDGELNGPAQEWDAEGRLLFRGQYKDNSRCGECWVYYPGGGCVFGEVNEDGEMTVDQQLEPLCFKGPVYSYDKSTSTCITAHALLPDPYESQRVFVADSTIKGAGQGLFAKTDAEPDTVMAFYNGVRITHSEVDSRDWALNGNTISLDEDTVIDVPQPFDQTDRYCASLGHKANHSFTPNCKYEPFVHPRFGSIKCVRTLRAVQKDEELTVAYGYDLEPAGKNGPEAPDWYKQELKEFQQRQAAPSSPKKVTAHPGEPQQQRRQADMDRHRYFIFNQRSVLVLGILQVACAGLCVVCGFMDAVFRKDTPLSCSRTPLWGALIMACPGVLALFASQRKNSVLVRAMVLAAGLSCVAAGLISVYSCLTLSYGEEDTDVFHHHHSPQVTFVLHRMVKGANATILLTCTISTALSSLIAYETLVPQCDPGDTEMVCTWQARGGDDRLFNSPAPSSDQGTTEEEDGPTGFGERFICMFVLIVKPFNRSSALSLFILWGPVQPQQLLQPQLLAPSPPSSLPLLSLNVVTVSSVTASISLAVWVLCRRLKQGHGVGVGKLLRHVCAHLDRVLKVALVSDQDPGYLCAQSVLLAFLNPGRQAAEAGRVGHIVDKDDSMHSISTSLSRKSTPMVASVFSGNLPAEKRRLVKMLGVARSVSRTLTPTRACVTGDVSSMLKKACWSSGFQPDVLRALSRREYASEAIKGSVIGIDLGTTNSCVAVMEGKQAKVLENAEGARTTPSVIAFTADGERLVGMPAKRQSVTNPQNTLFATKRLIGRRFDDPEVQKDLKNVPFKIVRASNGDAWVEAHGKLYSPSQAGAFVLMKMKETAENYLGTKVKNAVVTVPAYFNDSQRQATKDAGQIAGLNVLRVINEPTAAALAYGLEKTQDKIIAVYDLGGGTFDISVLEIQKGVFEVKSTNGDTFLGGEDFDHHLLQHIVKEFKRESGVDLLKDNMALQRVREAAEKAKCELSSSLQTDINLPYLTMDASGPKHLNMKLTRSQFEGIVADLIRRTVAPCQKALQDAEVSKGDIGEVLLVGGMSRMPKVQQTVQDLFGRAPSKSVNPDEAVAIGAAIQGGVLAGDVTDVLLLDVTPLSLGIETLGGVFTKLINRNTTIPTKKSQVFSTAADGQTQVEIKVCQGEREMAADNKVLGQFTLVGIPPAPRGVPQVEVTFDIDANGIVHVSAKDKGTGREQQIVIQSSGGLSKDDIENMIKNAEKYAEEDRRRKDRVEAVNMAEGIVHDTESKMEEFKDQLPAEECTKLKEEISKVRDLLANKDSETGENIKQAASSLQQASLKLFEMAYKKVGTLPLRKYDAKTYSMSVIS</sequence>
<dbReference type="SUPFAM" id="SSF82199">
    <property type="entry name" value="SET domain"/>
    <property type="match status" value="1"/>
</dbReference>
<evidence type="ECO:0000256" key="10">
    <source>
        <dbReference type="ARBA" id="ARBA00023136"/>
    </source>
</evidence>
<dbReference type="Gene3D" id="2.20.110.10">
    <property type="entry name" value="Histone H3 K4-specific methyltransferase SET7/9 N-terminal domain"/>
    <property type="match status" value="1"/>
</dbReference>
<dbReference type="PROSITE" id="PS00297">
    <property type="entry name" value="HSP70_1"/>
    <property type="match status" value="1"/>
</dbReference>
<dbReference type="InterPro" id="IPR018181">
    <property type="entry name" value="Heat_shock_70_CS"/>
</dbReference>
<dbReference type="Pfam" id="PF00012">
    <property type="entry name" value="HSP70"/>
    <property type="match status" value="1"/>
</dbReference>
<dbReference type="FunFam" id="1.20.1270.10:FF:000011">
    <property type="entry name" value="stress-70 protein, mitochondrial isoform X1"/>
    <property type="match status" value="1"/>
</dbReference>
<evidence type="ECO:0000256" key="2">
    <source>
        <dbReference type="ARBA" id="ARBA00007381"/>
    </source>
</evidence>
<keyword evidence="9 15" id="KW-1133">Transmembrane helix</keyword>
<comment type="catalytic activity">
    <reaction evidence="13">
        <text>ATP + H2O = ADP + phosphate + H(+)</text>
        <dbReference type="Rhea" id="RHEA:13065"/>
        <dbReference type="ChEBI" id="CHEBI:15377"/>
        <dbReference type="ChEBI" id="CHEBI:15378"/>
        <dbReference type="ChEBI" id="CHEBI:30616"/>
        <dbReference type="ChEBI" id="CHEBI:43474"/>
        <dbReference type="ChEBI" id="CHEBI:456216"/>
        <dbReference type="EC" id="3.6.4.10"/>
    </reaction>
    <physiologicalReaction direction="left-to-right" evidence="13">
        <dbReference type="Rhea" id="RHEA:13066"/>
    </physiologicalReaction>
</comment>
<dbReference type="Pfam" id="PF22648">
    <property type="entry name" value="SET7_N"/>
    <property type="match status" value="1"/>
</dbReference>
<dbReference type="SUPFAM" id="SSF53067">
    <property type="entry name" value="Actin-like ATPase domain"/>
    <property type="match status" value="2"/>
</dbReference>
<evidence type="ECO:0000259" key="16">
    <source>
        <dbReference type="PROSITE" id="PS50280"/>
    </source>
</evidence>
<dbReference type="FunFam" id="3.30.420.40:FF:000004">
    <property type="entry name" value="Molecular chaperone DnaK"/>
    <property type="match status" value="1"/>
</dbReference>
<evidence type="ECO:0000256" key="9">
    <source>
        <dbReference type="ARBA" id="ARBA00022989"/>
    </source>
</evidence>
<dbReference type="FunFam" id="2.60.34.10:FF:000014">
    <property type="entry name" value="Chaperone protein DnaK HSP70"/>
    <property type="match status" value="1"/>
</dbReference>
<keyword evidence="10 15" id="KW-0472">Membrane</keyword>
<comment type="caution">
    <text evidence="17">The sequence shown here is derived from an EMBL/GenBank/DDBJ whole genome shotgun (WGS) entry which is preliminary data.</text>
</comment>
<evidence type="ECO:0000256" key="7">
    <source>
        <dbReference type="ARBA" id="ARBA00022741"/>
    </source>
</evidence>
<name>A0A5J5D926_9PERO</name>
<dbReference type="InterPro" id="IPR054533">
    <property type="entry name" value="SETD7_N"/>
</dbReference>
<protein>
    <recommendedName>
        <fullName evidence="4">Stress-70 protein, mitochondrial</fullName>
        <ecNumber evidence="3">3.6.4.10</ecNumber>
    </recommendedName>
    <alternativeName>
        <fullName evidence="12">75 kDa glucose-regulated protein</fullName>
    </alternativeName>
    <alternativeName>
        <fullName evidence="11">Heat shock 70 kDa protein 9</fullName>
    </alternativeName>
</protein>
<organism evidence="17 18">
    <name type="scientific">Etheostoma spectabile</name>
    <name type="common">orangethroat darter</name>
    <dbReference type="NCBI Taxonomy" id="54343"/>
    <lineage>
        <taxon>Eukaryota</taxon>
        <taxon>Metazoa</taxon>
        <taxon>Chordata</taxon>
        <taxon>Craniata</taxon>
        <taxon>Vertebrata</taxon>
        <taxon>Euteleostomi</taxon>
        <taxon>Actinopterygii</taxon>
        <taxon>Neopterygii</taxon>
        <taxon>Teleostei</taxon>
        <taxon>Neoteleostei</taxon>
        <taxon>Acanthomorphata</taxon>
        <taxon>Eupercaria</taxon>
        <taxon>Perciformes</taxon>
        <taxon>Percoidei</taxon>
        <taxon>Percidae</taxon>
        <taxon>Etheostomatinae</taxon>
        <taxon>Etheostoma</taxon>
    </lineage>
</organism>
<dbReference type="Gene3D" id="3.30.30.30">
    <property type="match status" value="1"/>
</dbReference>
<feature type="region of interest" description="Disordered" evidence="14">
    <location>
        <begin position="479"/>
        <end position="501"/>
    </location>
</feature>
<evidence type="ECO:0000256" key="8">
    <source>
        <dbReference type="ARBA" id="ARBA00022840"/>
    </source>
</evidence>
<evidence type="ECO:0000256" key="4">
    <source>
        <dbReference type="ARBA" id="ARBA00019355"/>
    </source>
</evidence>
<evidence type="ECO:0000256" key="5">
    <source>
        <dbReference type="ARBA" id="ARBA00022679"/>
    </source>
</evidence>
<dbReference type="GO" id="GO:0016020">
    <property type="term" value="C:membrane"/>
    <property type="evidence" value="ECO:0007669"/>
    <property type="project" value="UniProtKB-SubCell"/>
</dbReference>
<dbReference type="InterPro" id="IPR001214">
    <property type="entry name" value="SET_dom"/>
</dbReference>
<dbReference type="GO" id="GO:0005524">
    <property type="term" value="F:ATP binding"/>
    <property type="evidence" value="ECO:0007669"/>
    <property type="project" value="UniProtKB-KW"/>
</dbReference>
<dbReference type="PROSITE" id="PS00329">
    <property type="entry name" value="HSP70_2"/>
    <property type="match status" value="1"/>
</dbReference>
<dbReference type="Gene3D" id="1.20.1270.10">
    <property type="match status" value="1"/>
</dbReference>
<dbReference type="EC" id="3.6.4.10" evidence="3"/>
<dbReference type="Pfam" id="PF04103">
    <property type="entry name" value="CD20"/>
    <property type="match status" value="1"/>
</dbReference>
<dbReference type="InterPro" id="IPR043129">
    <property type="entry name" value="ATPase_NBD"/>
</dbReference>
<comment type="subcellular location">
    <subcellularLocation>
        <location evidence="1">Membrane</location>
        <topology evidence="1">Multi-pass membrane protein</topology>
    </subcellularLocation>
</comment>
<feature type="transmembrane region" description="Helical" evidence="15">
    <location>
        <begin position="378"/>
        <end position="400"/>
    </location>
</feature>
<evidence type="ECO:0000256" key="1">
    <source>
        <dbReference type="ARBA" id="ARBA00004141"/>
    </source>
</evidence>
<dbReference type="PROSITE" id="PS01036">
    <property type="entry name" value="HSP70_3"/>
    <property type="match status" value="1"/>
</dbReference>
<dbReference type="Pfam" id="PF00856">
    <property type="entry name" value="SET"/>
    <property type="match status" value="1"/>
</dbReference>
<dbReference type="SUPFAM" id="SSF100920">
    <property type="entry name" value="Heat shock protein 70kD (HSP70), peptide-binding domain"/>
    <property type="match status" value="1"/>
</dbReference>
<dbReference type="PANTHER" id="PTHR19375">
    <property type="entry name" value="HEAT SHOCK PROTEIN 70KDA"/>
    <property type="match status" value="1"/>
</dbReference>
<feature type="transmembrane region" description="Helical" evidence="15">
    <location>
        <begin position="354"/>
        <end position="371"/>
    </location>
</feature>
<evidence type="ECO:0000256" key="14">
    <source>
        <dbReference type="SAM" id="MobiDB-lite"/>
    </source>
</evidence>